<protein>
    <submittedName>
        <fullName evidence="3">YciI family protein</fullName>
    </submittedName>
</protein>
<dbReference type="AlphaFoldDB" id="A0A9X2D5S3"/>
<accession>A0A9X2D5S3</accession>
<dbReference type="PANTHER" id="PTHR35174">
    <property type="entry name" value="BLL7171 PROTEIN-RELATED"/>
    <property type="match status" value="1"/>
</dbReference>
<evidence type="ECO:0000259" key="2">
    <source>
        <dbReference type="Pfam" id="PF03795"/>
    </source>
</evidence>
<comment type="caution">
    <text evidence="3">The sequence shown here is derived from an EMBL/GenBank/DDBJ whole genome shotgun (WGS) entry which is preliminary data.</text>
</comment>
<name>A0A9X2D5S3_9ACTN</name>
<dbReference type="SUPFAM" id="SSF54909">
    <property type="entry name" value="Dimeric alpha+beta barrel"/>
    <property type="match status" value="1"/>
</dbReference>
<dbReference type="InterPro" id="IPR011008">
    <property type="entry name" value="Dimeric_a/b-barrel"/>
</dbReference>
<evidence type="ECO:0000313" key="3">
    <source>
        <dbReference type="EMBL" id="MCM0619841.1"/>
    </source>
</evidence>
<reference evidence="3" key="1">
    <citation type="submission" date="2022-05" db="EMBL/GenBank/DDBJ databases">
        <authorList>
            <person name="Tuo L."/>
        </authorList>
    </citation>
    <scope>NUCLEOTIDE SEQUENCE</scope>
    <source>
        <strain evidence="3">BSK12Z-4</strain>
    </source>
</reference>
<feature type="domain" description="YCII-related" evidence="2">
    <location>
        <begin position="5"/>
        <end position="103"/>
    </location>
</feature>
<dbReference type="EMBL" id="JAMOIL010000006">
    <property type="protein sequence ID" value="MCM0619841.1"/>
    <property type="molecule type" value="Genomic_DNA"/>
</dbReference>
<keyword evidence="4" id="KW-1185">Reference proteome</keyword>
<evidence type="ECO:0000313" key="4">
    <source>
        <dbReference type="Proteomes" id="UP001139485"/>
    </source>
</evidence>
<sequence length="118" mass="12857">MKILVLLHEEDPDAWLRASAQERQAAFDRHRAFDAAVEERGTLLAGAALEETGRARVLHPGADGARTVTDGPFAESTEQLTGMYLVDLPSVEVALELVALLPTGYRVEVRGSVPLEDY</sequence>
<evidence type="ECO:0000256" key="1">
    <source>
        <dbReference type="ARBA" id="ARBA00007689"/>
    </source>
</evidence>
<dbReference type="PANTHER" id="PTHR35174:SF3">
    <property type="entry name" value="BLL7171 PROTEIN"/>
    <property type="match status" value="1"/>
</dbReference>
<dbReference type="RefSeq" id="WP_250051467.1">
    <property type="nucleotide sequence ID" value="NZ_JAMJPH010000001.1"/>
</dbReference>
<dbReference type="Pfam" id="PF03795">
    <property type="entry name" value="YCII"/>
    <property type="match status" value="1"/>
</dbReference>
<dbReference type="Proteomes" id="UP001139485">
    <property type="component" value="Unassembled WGS sequence"/>
</dbReference>
<proteinExistence type="inferred from homology"/>
<comment type="similarity">
    <text evidence="1">Belongs to the YciI family.</text>
</comment>
<gene>
    <name evidence="3" type="ORF">M8330_05985</name>
</gene>
<organism evidence="3 4">
    <name type="scientific">Nocardioides bruguierae</name>
    <dbReference type="NCBI Taxonomy" id="2945102"/>
    <lineage>
        <taxon>Bacteria</taxon>
        <taxon>Bacillati</taxon>
        <taxon>Actinomycetota</taxon>
        <taxon>Actinomycetes</taxon>
        <taxon>Propionibacteriales</taxon>
        <taxon>Nocardioidaceae</taxon>
        <taxon>Nocardioides</taxon>
    </lineage>
</organism>
<dbReference type="InterPro" id="IPR005545">
    <property type="entry name" value="YCII"/>
</dbReference>
<dbReference type="Gene3D" id="3.30.70.1060">
    <property type="entry name" value="Dimeric alpha+beta barrel"/>
    <property type="match status" value="1"/>
</dbReference>